<feature type="transmembrane region" description="Helical" evidence="7">
    <location>
        <begin position="1554"/>
        <end position="1584"/>
    </location>
</feature>
<dbReference type="Pfam" id="PF01477">
    <property type="entry name" value="PLAT"/>
    <property type="match status" value="1"/>
</dbReference>
<feature type="chain" id="PRO_5045121592" description="PLAT domain-containing protein" evidence="8">
    <location>
        <begin position="23"/>
        <end position="1587"/>
    </location>
</feature>
<feature type="domain" description="PLAT" evidence="9">
    <location>
        <begin position="1345"/>
        <end position="1462"/>
    </location>
</feature>
<feature type="transmembrane region" description="Helical" evidence="7">
    <location>
        <begin position="1486"/>
        <end position="1508"/>
    </location>
</feature>
<reference evidence="11" key="1">
    <citation type="journal article" date="2021" name="Elife">
        <title>Highly contiguous assemblies of 101 drosophilid genomes.</title>
        <authorList>
            <person name="Kim B.Y."/>
            <person name="Wang J.R."/>
            <person name="Miller D.E."/>
            <person name="Barmina O."/>
            <person name="Delaney E."/>
            <person name="Thompson A."/>
            <person name="Comeault A.A."/>
            <person name="Peede D."/>
            <person name="D'Agostino E.R."/>
            <person name="Pelaez J."/>
            <person name="Aguilar J.M."/>
            <person name="Haji D."/>
            <person name="Matsunaga T."/>
            <person name="Armstrong E.E."/>
            <person name="Zych M."/>
            <person name="Ogawa Y."/>
            <person name="Stamenkovic-Radak M."/>
            <person name="Jelic M."/>
            <person name="Veselinovic M.S."/>
            <person name="Tanaskovic M."/>
            <person name="Eric P."/>
            <person name="Gao J.J."/>
            <person name="Katoh T.K."/>
            <person name="Toda M.J."/>
            <person name="Watabe H."/>
            <person name="Watada M."/>
            <person name="Davis J.S."/>
            <person name="Moyle L.C."/>
            <person name="Manoli G."/>
            <person name="Bertolini E."/>
            <person name="Kostal V."/>
            <person name="Hawley R.S."/>
            <person name="Takahashi A."/>
            <person name="Jones C.D."/>
            <person name="Price D.K."/>
            <person name="Whiteman N."/>
            <person name="Kopp A."/>
            <person name="Matute D.R."/>
            <person name="Petrov D.A."/>
        </authorList>
    </citation>
    <scope>NUCLEOTIDE SEQUENCE [LARGE SCALE GENOMIC DNA]</scope>
</reference>
<feature type="transmembrane region" description="Helical" evidence="7">
    <location>
        <begin position="1286"/>
        <end position="1310"/>
    </location>
</feature>
<dbReference type="Gene3D" id="2.60.60.20">
    <property type="entry name" value="PLAT/LH2 domain"/>
    <property type="match status" value="1"/>
</dbReference>
<dbReference type="CDD" id="cd00113">
    <property type="entry name" value="PLAT"/>
    <property type="match status" value="1"/>
</dbReference>
<evidence type="ECO:0000256" key="5">
    <source>
        <dbReference type="ARBA" id="ARBA00023136"/>
    </source>
</evidence>
<feature type="signal peptide" evidence="8">
    <location>
        <begin position="1"/>
        <end position="22"/>
    </location>
</feature>
<organism evidence="10 11">
    <name type="scientific">Drosophila rhopaloa</name>
    <name type="common">Fruit fly</name>
    <dbReference type="NCBI Taxonomy" id="1041015"/>
    <lineage>
        <taxon>Eukaryota</taxon>
        <taxon>Metazoa</taxon>
        <taxon>Ecdysozoa</taxon>
        <taxon>Arthropoda</taxon>
        <taxon>Hexapoda</taxon>
        <taxon>Insecta</taxon>
        <taxon>Pterygota</taxon>
        <taxon>Neoptera</taxon>
        <taxon>Endopterygota</taxon>
        <taxon>Diptera</taxon>
        <taxon>Brachycera</taxon>
        <taxon>Muscomorpha</taxon>
        <taxon>Ephydroidea</taxon>
        <taxon>Drosophilidae</taxon>
        <taxon>Drosophila</taxon>
        <taxon>Sophophora</taxon>
    </lineage>
</organism>
<dbReference type="InterPro" id="IPR002859">
    <property type="entry name" value="PKD/REJ-like"/>
</dbReference>
<comment type="caution">
    <text evidence="6">Lacks conserved residue(s) required for the propagation of feature annotation.</text>
</comment>
<keyword evidence="4 7" id="KW-1133">Transmembrane helix</keyword>
<dbReference type="RefSeq" id="XP_016981653.2">
    <property type="nucleotide sequence ID" value="XM_017126164.2"/>
</dbReference>
<dbReference type="Proteomes" id="UP001652680">
    <property type="component" value="Unassembled WGS sequence"/>
</dbReference>
<evidence type="ECO:0000313" key="11">
    <source>
        <dbReference type="Proteomes" id="UP001652680"/>
    </source>
</evidence>
<keyword evidence="11" id="KW-1185">Reference proteome</keyword>
<keyword evidence="8" id="KW-0732">Signal</keyword>
<reference evidence="10" key="2">
    <citation type="submission" date="2025-05" db="UniProtKB">
        <authorList>
            <consortium name="EnsemblMetazoa"/>
        </authorList>
    </citation>
    <scope>IDENTIFICATION</scope>
</reference>
<dbReference type="InterPro" id="IPR001024">
    <property type="entry name" value="PLAT/LH2_dom"/>
</dbReference>
<evidence type="ECO:0000256" key="6">
    <source>
        <dbReference type="PROSITE-ProRule" id="PRU00152"/>
    </source>
</evidence>
<feature type="transmembrane region" description="Helical" evidence="7">
    <location>
        <begin position="1514"/>
        <end position="1533"/>
    </location>
</feature>
<dbReference type="PROSITE" id="PS50095">
    <property type="entry name" value="PLAT"/>
    <property type="match status" value="1"/>
</dbReference>
<dbReference type="SUPFAM" id="SSF49723">
    <property type="entry name" value="Lipase/lipooxygenase domain (PLAT/LH2 domain)"/>
    <property type="match status" value="1"/>
</dbReference>
<evidence type="ECO:0000256" key="3">
    <source>
        <dbReference type="ARBA" id="ARBA00022737"/>
    </source>
</evidence>
<evidence type="ECO:0000256" key="2">
    <source>
        <dbReference type="ARBA" id="ARBA00022692"/>
    </source>
</evidence>
<evidence type="ECO:0000256" key="8">
    <source>
        <dbReference type="SAM" id="SignalP"/>
    </source>
</evidence>
<dbReference type="PANTHER" id="PTHR46730:SF1">
    <property type="entry name" value="PLAT DOMAIN-CONTAINING PROTEIN"/>
    <property type="match status" value="1"/>
</dbReference>
<dbReference type="InterPro" id="IPR036392">
    <property type="entry name" value="PLAT/LH2_dom_sf"/>
</dbReference>
<evidence type="ECO:0000256" key="1">
    <source>
        <dbReference type="ARBA" id="ARBA00004370"/>
    </source>
</evidence>
<dbReference type="GeneID" id="108046469"/>
<evidence type="ECO:0000256" key="7">
    <source>
        <dbReference type="SAM" id="Phobius"/>
    </source>
</evidence>
<keyword evidence="5 7" id="KW-0472">Membrane</keyword>
<dbReference type="PANTHER" id="PTHR46730">
    <property type="entry name" value="POLYCYSTIN-1"/>
    <property type="match status" value="1"/>
</dbReference>
<name>A0ABM5HKC3_DRORH</name>
<keyword evidence="2 7" id="KW-0812">Transmembrane</keyword>
<dbReference type="Pfam" id="PF02010">
    <property type="entry name" value="REJ"/>
    <property type="match status" value="1"/>
</dbReference>
<evidence type="ECO:0000313" key="10">
    <source>
        <dbReference type="EnsemblMetazoa" id="XP_016981653.2"/>
    </source>
</evidence>
<evidence type="ECO:0000256" key="4">
    <source>
        <dbReference type="ARBA" id="ARBA00022989"/>
    </source>
</evidence>
<protein>
    <recommendedName>
        <fullName evidence="9">PLAT domain-containing protein</fullName>
    </recommendedName>
</protein>
<proteinExistence type="predicted"/>
<evidence type="ECO:0000259" key="9">
    <source>
        <dbReference type="PROSITE" id="PS50095"/>
    </source>
</evidence>
<sequence length="1587" mass="184092">MQLFLYLMTTSISLMLIMENDATPLMSLLDGTFLDSYNYSTESREGRLSSYPLGNAKVWNTSNIKPTRLSKMFSREDQNEIKRKIIDKEEQIRIERLWDPILNQSYDFSSFKDYNNTSNIRPIRISKKLSRIDRENMQYKMADKKELTIDNLRSSTFNETYNSSILEGYNNGSQRYENKIEENELVYQNVSEVTQTTTSLKFDDLSETEADWFPLYNKSSTCDNSNISLPGITSSANSLQDTSARSSKIKVYPLKMKIFLRPELKFGQTYSIFTTIPSLGKENFVLRLTVDTNDYLIDEVVTAVDIAFSGWHKTSNLQSLLKKWGILNHRLSYNQCYYYRSTASFFNTKHKYVIGKISSMENRKKLLAKMVRSKIKVRKPRNVRCLPSLNLEFCKNPNEPVEVSPWGHLEFFATISEDCPTVDYERIYWNFYDITEKILMAQVKGSTGLVVKLLPYKLKFLFEPDPTKVFLLRGRIKLNDVITEARCYVTYKTPQVEPQIRGNEQRKVDVRHPVIIDGSLSKDRIKETESLDTKHFFWSCRSLDNPENKYCHKDMSEMPIIKLPANALKAGAVYDFSLTVISQIDHENRRTVTQKVKGVSAKTVTPQILCRRNCDLGVYAPVESVHLVPKCEDCRAKIKRYEWWVLVEGSKPYLETRHKYLILQNKEPIISIRLRLFLANRMSADAFYTLRRNDGPEKGACRISPSFGIESVTIFEIDCRGFESPYSPVTFRYKVPMGVVASNVPYMRFNLTFPATEKLSVSICDTIDMCVTRKLQVKVIPMRNYRSTHFTRRIMKSMASVPDSLVRGQWNRAYVKGLMATKWIRTTNDGRLVYSYFENVRARTGSQLEQITTLATHILTRLSPVDYRGATLMGDIFSQLCQIFEKIIKDREWLHRDAYFSLTAMHMFFMSVLGKKSEHHSKAMCKTYSPECLNLQKLDLVKNFTIEFDPLILLRINSWMISTWFLYKCVYFLGVLATHRHHPYDDALTVHKGGIAYQVNVTEVTRNAKGFTLATIDKIHVIEVSAELLHELKASLRHSSILFQTISQQNHHNIFWWYPEPLPSKTSVLIVHAYSPVEYFRSAQESELKHPLVYKTNITQFNEESSFTPWMANNSIENSSEVHIYSMMLGHKAMLGVRIVGCSEPMYIKMRMHRWPKLRELKQDACRVAPGMEGKRIWMANSCGRSQAFVAIQRKKRKLKWLVRNDDESDYKTRQLNYSILLEIYQCNFWKNLSLDPGWSEDYCTTTFEHSFGTSVQCTCYTLGTLSSRIFPISAELVVEYIPEPILFFTAIMLILFILLFMLLIIMLIMNMESLSAHRREQNVLQCQSAKTVVKNKAATISHGSEICLVIVTGGQEFAGTTSNIKFYFKSPNREQTTYKITQDPGHPKLLRNSTNMLMVPRGTIYIPTRLSLGIERNGRYPSWYCRTVTVVDLQLKVQQLFVVKSWIERGHTEFMRSKFFTAGSYSKSPKYTWCRRLKIRSEQLYVSWFMINPITGPWQSSVGGFTMNRFQRTSVWICQLAITVTVVCLYFGESTADVIQEEIRQNIQNYLKISAVAALAFYAFVIGLFIHLLFEVLILRWLWPQN</sequence>
<dbReference type="EnsemblMetazoa" id="XM_017126164.2">
    <property type="protein sequence ID" value="XP_016981653.2"/>
    <property type="gene ID" value="LOC108046469"/>
</dbReference>
<keyword evidence="3" id="KW-0677">Repeat</keyword>
<comment type="subcellular location">
    <subcellularLocation>
        <location evidence="1">Membrane</location>
    </subcellularLocation>
</comment>
<accession>A0ABM5HKC3</accession>